<evidence type="ECO:0000256" key="9">
    <source>
        <dbReference type="ARBA" id="ARBA00023136"/>
    </source>
</evidence>
<comment type="subcellular location">
    <subcellularLocation>
        <location evidence="1 10">Endoplasmic reticulum membrane</location>
        <topology evidence="1 10">Multi-pass membrane protein</topology>
    </subcellularLocation>
</comment>
<keyword evidence="5 10" id="KW-0808">Transferase</keyword>
<dbReference type="AlphaFoldDB" id="A0A3S1A4K9"/>
<dbReference type="OrthoDB" id="4983at2759"/>
<comment type="similarity">
    <text evidence="3 10">Belongs to the ALG6/ALG8 glucosyltransferase family.</text>
</comment>
<sequence length="488" mass="54864">MHGDFEAQRHWMELTSNLPAKQWYVQGPKNDLQYWGLDYPPLTAYHMMAAGMIAKKINPDLVELGTSQGIETPDVKFFMRSSVLIMDILLFLPAAIAYFIYSRSQNTDESIILNSILVIAAYPGLILIDNGHFQYNNVSLGLVVLATLALHLRSDVLAAMLFCLSLNYKQMELYHALPFFAYLLGRCIKSGLFKGVYKLASLGFVVIGTFAIIWSPFLSSVESAKAVILRLFPFNRGLYEDKVANFWCSISPLIKFKDIVVPQDMAKICMLVTGLLALPSFIALLREPTIKKFHYGIINISLVFFLFSFHVHEKSILIAAIPACLVIDKDPLAVVWFLLISVFSMVPLLMKDGLLIPTAVAVSIFWMSSNHFVRPSMNHPIQVVYAMHLSLLGAVCLILATRFIPPPQRFPDLFHLLIAIYSCAHFFTFAVYFHLRQFGGLYEQVLWNVLEGSEGNVSQRKSAGQGSGSQHKNLSSGRSSSRPPRQRR</sequence>
<proteinExistence type="inferred from homology"/>
<feature type="transmembrane region" description="Helical" evidence="10">
    <location>
        <begin position="416"/>
        <end position="435"/>
    </location>
</feature>
<name>A0A3S1A4K9_ELYCH</name>
<comment type="pathway">
    <text evidence="2 10">Protein modification; protein glycosylation.</text>
</comment>
<protein>
    <recommendedName>
        <fullName evidence="10">Alpha-1,3-glucosyltransferase</fullName>
        <ecNumber evidence="10">2.4.1.-</ecNumber>
    </recommendedName>
</protein>
<comment type="caution">
    <text evidence="12">The sequence shown here is derived from an EMBL/GenBank/DDBJ whole genome shotgun (WGS) entry which is preliminary data.</text>
</comment>
<feature type="transmembrane region" description="Helical" evidence="10">
    <location>
        <begin position="77"/>
        <end position="99"/>
    </location>
</feature>
<keyword evidence="4 10" id="KW-0328">Glycosyltransferase</keyword>
<dbReference type="InterPro" id="IPR004856">
    <property type="entry name" value="Glyco_trans_ALG6/ALG8"/>
</dbReference>
<evidence type="ECO:0000256" key="5">
    <source>
        <dbReference type="ARBA" id="ARBA00022679"/>
    </source>
</evidence>
<keyword evidence="9 10" id="KW-0472">Membrane</keyword>
<keyword evidence="6 10" id="KW-0812">Transmembrane</keyword>
<feature type="region of interest" description="Disordered" evidence="11">
    <location>
        <begin position="457"/>
        <end position="488"/>
    </location>
</feature>
<gene>
    <name evidence="12" type="ORF">EGW08_001737</name>
</gene>
<organism evidence="12 13">
    <name type="scientific">Elysia chlorotica</name>
    <name type="common">Eastern emerald elysia</name>
    <name type="synonym">Sea slug</name>
    <dbReference type="NCBI Taxonomy" id="188477"/>
    <lineage>
        <taxon>Eukaryota</taxon>
        <taxon>Metazoa</taxon>
        <taxon>Spiralia</taxon>
        <taxon>Lophotrochozoa</taxon>
        <taxon>Mollusca</taxon>
        <taxon>Gastropoda</taxon>
        <taxon>Heterobranchia</taxon>
        <taxon>Euthyneura</taxon>
        <taxon>Panpulmonata</taxon>
        <taxon>Sacoglossa</taxon>
        <taxon>Placobranchoidea</taxon>
        <taxon>Plakobranchidae</taxon>
        <taxon>Elysia</taxon>
    </lineage>
</organism>
<feature type="compositionally biased region" description="Polar residues" evidence="11">
    <location>
        <begin position="457"/>
        <end position="474"/>
    </location>
</feature>
<evidence type="ECO:0000256" key="8">
    <source>
        <dbReference type="ARBA" id="ARBA00022989"/>
    </source>
</evidence>
<evidence type="ECO:0000256" key="7">
    <source>
        <dbReference type="ARBA" id="ARBA00022824"/>
    </source>
</evidence>
<dbReference type="PANTHER" id="PTHR12413">
    <property type="entry name" value="DOLICHYL GLYCOSYLTRANSFERASE"/>
    <property type="match status" value="1"/>
</dbReference>
<evidence type="ECO:0000256" key="1">
    <source>
        <dbReference type="ARBA" id="ARBA00004477"/>
    </source>
</evidence>
<feature type="compositionally biased region" description="Low complexity" evidence="11">
    <location>
        <begin position="475"/>
        <end position="488"/>
    </location>
</feature>
<keyword evidence="13" id="KW-1185">Reference proteome</keyword>
<feature type="transmembrane region" description="Helical" evidence="10">
    <location>
        <begin position="196"/>
        <end position="217"/>
    </location>
</feature>
<feature type="transmembrane region" description="Helical" evidence="10">
    <location>
        <begin position="140"/>
        <end position="164"/>
    </location>
</feature>
<dbReference type="GO" id="GO:0042281">
    <property type="term" value="F:dolichyl pyrophosphate Man9GlcNAc2 alpha-1,3-glucosyltransferase activity"/>
    <property type="evidence" value="ECO:0007669"/>
    <property type="project" value="TreeGrafter"/>
</dbReference>
<dbReference type="GO" id="GO:0005789">
    <property type="term" value="C:endoplasmic reticulum membrane"/>
    <property type="evidence" value="ECO:0007669"/>
    <property type="project" value="UniProtKB-SubCell"/>
</dbReference>
<dbReference type="Pfam" id="PF03155">
    <property type="entry name" value="Alg6_Alg8"/>
    <property type="match status" value="1"/>
</dbReference>
<dbReference type="Proteomes" id="UP000271974">
    <property type="component" value="Unassembled WGS sequence"/>
</dbReference>
<dbReference type="UniPathway" id="UPA00378"/>
<evidence type="ECO:0000256" key="6">
    <source>
        <dbReference type="ARBA" id="ARBA00022692"/>
    </source>
</evidence>
<feature type="transmembrane region" description="Helical" evidence="10">
    <location>
        <begin position="265"/>
        <end position="286"/>
    </location>
</feature>
<accession>A0A3S1A4K9</accession>
<feature type="transmembrane region" description="Helical" evidence="10">
    <location>
        <begin position="354"/>
        <end position="373"/>
    </location>
</feature>
<evidence type="ECO:0000256" key="2">
    <source>
        <dbReference type="ARBA" id="ARBA00004922"/>
    </source>
</evidence>
<feature type="transmembrane region" description="Helical" evidence="10">
    <location>
        <begin position="385"/>
        <end position="404"/>
    </location>
</feature>
<evidence type="ECO:0000256" key="10">
    <source>
        <dbReference type="RuleBase" id="RU363110"/>
    </source>
</evidence>
<keyword evidence="7 10" id="KW-0256">Endoplasmic reticulum</keyword>
<evidence type="ECO:0000256" key="3">
    <source>
        <dbReference type="ARBA" id="ARBA00008715"/>
    </source>
</evidence>
<evidence type="ECO:0000256" key="4">
    <source>
        <dbReference type="ARBA" id="ARBA00022676"/>
    </source>
</evidence>
<evidence type="ECO:0000313" key="12">
    <source>
        <dbReference type="EMBL" id="RUS90469.1"/>
    </source>
</evidence>
<reference evidence="12 13" key="1">
    <citation type="submission" date="2019-01" db="EMBL/GenBank/DDBJ databases">
        <title>A draft genome assembly of the solar-powered sea slug Elysia chlorotica.</title>
        <authorList>
            <person name="Cai H."/>
            <person name="Li Q."/>
            <person name="Fang X."/>
            <person name="Li J."/>
            <person name="Curtis N.E."/>
            <person name="Altenburger A."/>
            <person name="Shibata T."/>
            <person name="Feng M."/>
            <person name="Maeda T."/>
            <person name="Schwartz J.A."/>
            <person name="Shigenobu S."/>
            <person name="Lundholm N."/>
            <person name="Nishiyama T."/>
            <person name="Yang H."/>
            <person name="Hasebe M."/>
            <person name="Li S."/>
            <person name="Pierce S.K."/>
            <person name="Wang J."/>
        </authorList>
    </citation>
    <scope>NUCLEOTIDE SEQUENCE [LARGE SCALE GENOMIC DNA]</scope>
    <source>
        <strain evidence="12">EC2010</strain>
        <tissue evidence="12">Whole organism of an adult</tissue>
    </source>
</reference>
<feature type="transmembrane region" description="Helical" evidence="10">
    <location>
        <begin position="111"/>
        <end position="128"/>
    </location>
</feature>
<dbReference type="STRING" id="188477.A0A3S1A4K9"/>
<dbReference type="EC" id="2.4.1.-" evidence="10"/>
<dbReference type="EMBL" id="RQTK01000031">
    <property type="protein sequence ID" value="RUS90469.1"/>
    <property type="molecule type" value="Genomic_DNA"/>
</dbReference>
<evidence type="ECO:0000313" key="13">
    <source>
        <dbReference type="Proteomes" id="UP000271974"/>
    </source>
</evidence>
<feature type="transmembrane region" description="Helical" evidence="10">
    <location>
        <begin position="293"/>
        <end position="311"/>
    </location>
</feature>
<feature type="transmembrane region" description="Helical" evidence="10">
    <location>
        <begin position="331"/>
        <end position="349"/>
    </location>
</feature>
<evidence type="ECO:0000256" key="11">
    <source>
        <dbReference type="SAM" id="MobiDB-lite"/>
    </source>
</evidence>
<dbReference type="PANTHER" id="PTHR12413:SF1">
    <property type="entry name" value="DOLICHYL PYROPHOSPHATE MAN9GLCNAC2 ALPHA-1,3-GLUCOSYLTRANSFERASE"/>
    <property type="match status" value="1"/>
</dbReference>
<keyword evidence="8 10" id="KW-1133">Transmembrane helix</keyword>